<keyword evidence="2" id="KW-0464">Manganese</keyword>
<name>A0A075RAN8_BRELA</name>
<feature type="binding site" evidence="2">
    <location>
        <position position="110"/>
    </location>
    <ligand>
        <name>Mn(2+)</name>
        <dbReference type="ChEBI" id="CHEBI:29035"/>
        <label>2</label>
    </ligand>
</feature>
<evidence type="ECO:0000313" key="4">
    <source>
        <dbReference type="EMBL" id="AIG28278.1"/>
    </source>
</evidence>
<proteinExistence type="predicted"/>
<dbReference type="PANTHER" id="PTHR11014">
    <property type="entry name" value="PEPTIDASE M20 FAMILY MEMBER"/>
    <property type="match status" value="1"/>
</dbReference>
<dbReference type="InterPro" id="IPR002933">
    <property type="entry name" value="Peptidase_M20"/>
</dbReference>
<dbReference type="InterPro" id="IPR036264">
    <property type="entry name" value="Bact_exopeptidase_dim_dom"/>
</dbReference>
<dbReference type="eggNOG" id="COG1473">
    <property type="taxonomic scope" value="Bacteria"/>
</dbReference>
<dbReference type="KEGG" id="blr:BRLA_c039950"/>
<evidence type="ECO:0000256" key="1">
    <source>
        <dbReference type="ARBA" id="ARBA00022801"/>
    </source>
</evidence>
<comment type="cofactor">
    <cofactor evidence="2">
        <name>Mn(2+)</name>
        <dbReference type="ChEBI" id="CHEBI:29035"/>
    </cofactor>
    <text evidence="2">The Mn(2+) ion enhances activity.</text>
</comment>
<dbReference type="CDD" id="cd08021">
    <property type="entry name" value="M20_Acy1_YhaA-like"/>
    <property type="match status" value="1"/>
</dbReference>
<dbReference type="HOGENOM" id="CLU_023257_0_1_9"/>
<dbReference type="Gene3D" id="3.30.70.360">
    <property type="match status" value="1"/>
</dbReference>
<dbReference type="Pfam" id="PF07687">
    <property type="entry name" value="M20_dimer"/>
    <property type="match status" value="1"/>
</dbReference>
<feature type="binding site" evidence="2">
    <location>
        <position position="169"/>
    </location>
    <ligand>
        <name>Mn(2+)</name>
        <dbReference type="ChEBI" id="CHEBI:29035"/>
        <label>2</label>
    </ligand>
</feature>
<feature type="domain" description="Peptidase M20 dimerisation" evidence="3">
    <location>
        <begin position="191"/>
        <end position="270"/>
    </location>
</feature>
<keyword evidence="2" id="KW-0479">Metal-binding</keyword>
<dbReference type="Pfam" id="PF01546">
    <property type="entry name" value="Peptidase_M20"/>
    <property type="match status" value="1"/>
</dbReference>
<dbReference type="GO" id="GO:0046872">
    <property type="term" value="F:metal ion binding"/>
    <property type="evidence" value="ECO:0007669"/>
    <property type="project" value="UniProtKB-KW"/>
</dbReference>
<dbReference type="EMBL" id="CP007806">
    <property type="protein sequence ID" value="AIG28278.1"/>
    <property type="molecule type" value="Genomic_DNA"/>
</dbReference>
<keyword evidence="5" id="KW-1185">Reference proteome</keyword>
<protein>
    <submittedName>
        <fullName evidence="4">N-acyl-L-amino acid amidohydrolase</fullName>
        <ecNumber evidence="4">3.5.1.14</ecNumber>
    </submittedName>
</protein>
<dbReference type="Proteomes" id="UP000005850">
    <property type="component" value="Chromosome"/>
</dbReference>
<reference evidence="4 5" key="1">
    <citation type="journal article" date="2011" name="J. Bacteriol.">
        <title>Genome sequence of Brevibacillus laterosporus LMG 15441, a pathogen of invertebrates.</title>
        <authorList>
            <person name="Djukic M."/>
            <person name="Poehlein A."/>
            <person name="Thurmer A."/>
            <person name="Daniel R."/>
        </authorList>
    </citation>
    <scope>NUCLEOTIDE SEQUENCE [LARGE SCALE GENOMIC DNA]</scope>
    <source>
        <strain evidence="4 5">LMG 15441</strain>
    </source>
</reference>
<feature type="binding site" evidence="2">
    <location>
        <position position="368"/>
    </location>
    <ligand>
        <name>Mn(2+)</name>
        <dbReference type="ChEBI" id="CHEBI:29035"/>
        <label>2</label>
    </ligand>
</feature>
<evidence type="ECO:0000259" key="3">
    <source>
        <dbReference type="Pfam" id="PF07687"/>
    </source>
</evidence>
<sequence>MTSQVGMPLGAYLKECFTQMVEWRRHFHQYPELSFKEENTPAMIASILREMGLDQVREKVGGRGVVGTLIGGKPGKTVAIRADFDALPIQDQKDVEYKSKIPGVMHACGHDGHTAGLLGLASVLAQHREEIPGTIVFLFQFAEEENPGGATYMVQDGAMDGVDAVFGAHLWADFPYGSVGIAPGPVMANADDFTIKIQGRGGHGAIPHQTVDSIVIGSQIVNNIQTIASRNVDPLESVVVTIGTFNAGDNFNVIADSCKMTGTLRTFLPEIRDLSERRLKEIVEGTATMMGGTAVLDYDRGYPAVINTAAEAEMVRQAAISAVGEERLIPLKPTMGGEDFSYYLQKAPGAFVFIGARNEEIGACYPHHHPRFDIDERAMLVAAEVLGRAALAFLHNHQG</sequence>
<keyword evidence="1 4" id="KW-0378">Hydrolase</keyword>
<feature type="binding site" evidence="2">
    <location>
        <position position="108"/>
    </location>
    <ligand>
        <name>Mn(2+)</name>
        <dbReference type="ChEBI" id="CHEBI:29035"/>
        <label>2</label>
    </ligand>
</feature>
<gene>
    <name evidence="4" type="ORF">BRLA_c039950</name>
</gene>
<dbReference type="STRING" id="1042163.BRLA_c039950"/>
<evidence type="ECO:0000313" key="5">
    <source>
        <dbReference type="Proteomes" id="UP000005850"/>
    </source>
</evidence>
<feature type="binding site" evidence="2">
    <location>
        <position position="144"/>
    </location>
    <ligand>
        <name>Mn(2+)</name>
        <dbReference type="ChEBI" id="CHEBI:29035"/>
        <label>2</label>
    </ligand>
</feature>
<dbReference type="EC" id="3.5.1.14" evidence="4"/>
<dbReference type="InterPro" id="IPR017439">
    <property type="entry name" value="Amidohydrolase"/>
</dbReference>
<dbReference type="InterPro" id="IPR011650">
    <property type="entry name" value="Peptidase_M20_dimer"/>
</dbReference>
<dbReference type="SUPFAM" id="SSF55031">
    <property type="entry name" value="Bacterial exopeptidase dimerisation domain"/>
    <property type="match status" value="1"/>
</dbReference>
<dbReference type="Gene3D" id="3.40.630.10">
    <property type="entry name" value="Zn peptidases"/>
    <property type="match status" value="1"/>
</dbReference>
<dbReference type="GO" id="GO:0050118">
    <property type="term" value="F:N-acetyldiaminopimelate deacetylase activity"/>
    <property type="evidence" value="ECO:0007669"/>
    <property type="project" value="UniProtKB-ARBA"/>
</dbReference>
<dbReference type="PANTHER" id="PTHR11014:SF63">
    <property type="entry name" value="METALLOPEPTIDASE, PUTATIVE (AFU_ORTHOLOGUE AFUA_6G09600)-RELATED"/>
    <property type="match status" value="1"/>
</dbReference>
<dbReference type="AlphaFoldDB" id="A0A075RAN8"/>
<dbReference type="PIRSF" id="PIRSF005962">
    <property type="entry name" value="Pept_M20D_amidohydro"/>
    <property type="match status" value="1"/>
</dbReference>
<evidence type="ECO:0000256" key="2">
    <source>
        <dbReference type="PIRSR" id="PIRSR005962-1"/>
    </source>
</evidence>
<dbReference type="GO" id="GO:0004046">
    <property type="term" value="F:aminoacylase activity"/>
    <property type="evidence" value="ECO:0007669"/>
    <property type="project" value="UniProtKB-EC"/>
</dbReference>
<accession>A0A075RAN8</accession>
<dbReference type="RefSeq" id="WP_003334735.1">
    <property type="nucleotide sequence ID" value="NZ_CP007806.1"/>
</dbReference>
<organism evidence="4 5">
    <name type="scientific">Brevibacillus laterosporus LMG 15441</name>
    <dbReference type="NCBI Taxonomy" id="1042163"/>
    <lineage>
        <taxon>Bacteria</taxon>
        <taxon>Bacillati</taxon>
        <taxon>Bacillota</taxon>
        <taxon>Bacilli</taxon>
        <taxon>Bacillales</taxon>
        <taxon>Paenibacillaceae</taxon>
        <taxon>Brevibacillus</taxon>
    </lineage>
</organism>
<dbReference type="NCBIfam" id="TIGR01891">
    <property type="entry name" value="amidohydrolases"/>
    <property type="match status" value="1"/>
</dbReference>
<dbReference type="GO" id="GO:0019877">
    <property type="term" value="P:diaminopimelate biosynthetic process"/>
    <property type="evidence" value="ECO:0007669"/>
    <property type="project" value="UniProtKB-ARBA"/>
</dbReference>
<dbReference type="FunFam" id="3.30.70.360:FF:000001">
    <property type="entry name" value="N-acetyldiaminopimelate deacetylase"/>
    <property type="match status" value="1"/>
</dbReference>
<dbReference type="SUPFAM" id="SSF53187">
    <property type="entry name" value="Zn-dependent exopeptidases"/>
    <property type="match status" value="1"/>
</dbReference>